<protein>
    <submittedName>
        <fullName evidence="1">Uncharacterized protein</fullName>
    </submittedName>
</protein>
<accession>A0AAD7MXF4</accession>
<evidence type="ECO:0000313" key="1">
    <source>
        <dbReference type="EMBL" id="KAJ7737267.1"/>
    </source>
</evidence>
<dbReference type="PANTHER" id="PTHR35408:SF3">
    <property type="entry name" value="GLYCOSYLTRANSFERASE 2-LIKE DOMAIN-CONTAINING PROTEIN"/>
    <property type="match status" value="1"/>
</dbReference>
<evidence type="ECO:0000313" key="2">
    <source>
        <dbReference type="Proteomes" id="UP001215280"/>
    </source>
</evidence>
<dbReference type="EMBL" id="JARJLG010000144">
    <property type="protein sequence ID" value="KAJ7737267.1"/>
    <property type="molecule type" value="Genomic_DNA"/>
</dbReference>
<gene>
    <name evidence="1" type="ORF">DFH07DRAFT_753091</name>
</gene>
<name>A0AAD7MXF4_9AGAR</name>
<proteinExistence type="predicted"/>
<dbReference type="Proteomes" id="UP001215280">
    <property type="component" value="Unassembled WGS sequence"/>
</dbReference>
<organism evidence="1 2">
    <name type="scientific">Mycena maculata</name>
    <dbReference type="NCBI Taxonomy" id="230809"/>
    <lineage>
        <taxon>Eukaryota</taxon>
        <taxon>Fungi</taxon>
        <taxon>Dikarya</taxon>
        <taxon>Basidiomycota</taxon>
        <taxon>Agaricomycotina</taxon>
        <taxon>Agaricomycetes</taxon>
        <taxon>Agaricomycetidae</taxon>
        <taxon>Agaricales</taxon>
        <taxon>Marasmiineae</taxon>
        <taxon>Mycenaceae</taxon>
        <taxon>Mycena</taxon>
    </lineage>
</organism>
<sequence>MVRFHFPSSCLLTTAPQFYCMQLVGNISLILGPVAQYHENSRYYSAIKPAPNPAVDNALPHITIQCPVYKESLRKTIAPSVLWVKKAMQTYAHQGGTSAIFICDDRMQVVSEEERKERMAFYAEHDIGWVARPGNNEDGFVRPGKFKKASNMNYGLALSLKLERHLSALEAAAVAEDDNECLEEWALRLAVQEMY</sequence>
<dbReference type="InterPro" id="IPR029044">
    <property type="entry name" value="Nucleotide-diphossugar_trans"/>
</dbReference>
<keyword evidence="2" id="KW-1185">Reference proteome</keyword>
<comment type="caution">
    <text evidence="1">The sequence shown here is derived from an EMBL/GenBank/DDBJ whole genome shotgun (WGS) entry which is preliminary data.</text>
</comment>
<dbReference type="Gene3D" id="3.90.550.10">
    <property type="entry name" value="Spore Coat Polysaccharide Biosynthesis Protein SpsA, Chain A"/>
    <property type="match status" value="1"/>
</dbReference>
<dbReference type="AlphaFoldDB" id="A0AAD7MXF4"/>
<dbReference type="PANTHER" id="PTHR35408">
    <property type="entry name" value="CHROMOSOME 15, WHOLE GENOME SHOTGUN SEQUENCE"/>
    <property type="match status" value="1"/>
</dbReference>
<reference evidence="1" key="1">
    <citation type="submission" date="2023-03" db="EMBL/GenBank/DDBJ databases">
        <title>Massive genome expansion in bonnet fungi (Mycena s.s.) driven by repeated elements and novel gene families across ecological guilds.</title>
        <authorList>
            <consortium name="Lawrence Berkeley National Laboratory"/>
            <person name="Harder C.B."/>
            <person name="Miyauchi S."/>
            <person name="Viragh M."/>
            <person name="Kuo A."/>
            <person name="Thoen E."/>
            <person name="Andreopoulos B."/>
            <person name="Lu D."/>
            <person name="Skrede I."/>
            <person name="Drula E."/>
            <person name="Henrissat B."/>
            <person name="Morin E."/>
            <person name="Kohler A."/>
            <person name="Barry K."/>
            <person name="LaButti K."/>
            <person name="Morin E."/>
            <person name="Salamov A."/>
            <person name="Lipzen A."/>
            <person name="Mereny Z."/>
            <person name="Hegedus B."/>
            <person name="Baldrian P."/>
            <person name="Stursova M."/>
            <person name="Weitz H."/>
            <person name="Taylor A."/>
            <person name="Grigoriev I.V."/>
            <person name="Nagy L.G."/>
            <person name="Martin F."/>
            <person name="Kauserud H."/>
        </authorList>
    </citation>
    <scope>NUCLEOTIDE SEQUENCE</scope>
    <source>
        <strain evidence="1">CBHHK188m</strain>
    </source>
</reference>